<sequence>MSTAAFTLFDAGGRSAIFSPCRTWRYELRRTWQPAKPAAMFVGLNPSTADELHDDRTVKRCMTYARDWGYGGLIMTNLFGYRATDPRVMKAYPHPIGPENDAHLQFLAAEAGIVIAAWGNHGTHRGRAREVLAAGLLGDFRVLALTANDQPNHPLYLDGDLAPITIEEARQRRDAA</sequence>
<dbReference type="AlphaFoldDB" id="A0A660L9D3"/>
<organism evidence="1 2">
    <name type="scientific">Solirubrobacter pauli</name>
    <dbReference type="NCBI Taxonomy" id="166793"/>
    <lineage>
        <taxon>Bacteria</taxon>
        <taxon>Bacillati</taxon>
        <taxon>Actinomycetota</taxon>
        <taxon>Thermoleophilia</taxon>
        <taxon>Solirubrobacterales</taxon>
        <taxon>Solirubrobacteraceae</taxon>
        <taxon>Solirubrobacter</taxon>
    </lineage>
</organism>
<accession>A0A660L9D3</accession>
<dbReference type="InterPro" id="IPR012441">
    <property type="entry name" value="DUF1643"/>
</dbReference>
<gene>
    <name evidence="1" type="ORF">C8N24_0318</name>
</gene>
<comment type="caution">
    <text evidence="1">The sequence shown here is derived from an EMBL/GenBank/DDBJ whole genome shotgun (WGS) entry which is preliminary data.</text>
</comment>
<evidence type="ECO:0000313" key="2">
    <source>
        <dbReference type="Proteomes" id="UP000278962"/>
    </source>
</evidence>
<evidence type="ECO:0008006" key="3">
    <source>
        <dbReference type="Google" id="ProtNLM"/>
    </source>
</evidence>
<protein>
    <recommendedName>
        <fullName evidence="3">DUF1643 domain-containing protein</fullName>
    </recommendedName>
</protein>
<proteinExistence type="predicted"/>
<reference evidence="1 2" key="1">
    <citation type="submission" date="2018-10" db="EMBL/GenBank/DDBJ databases">
        <title>Genomic Encyclopedia of Archaeal and Bacterial Type Strains, Phase II (KMG-II): from individual species to whole genera.</title>
        <authorList>
            <person name="Goeker M."/>
        </authorList>
    </citation>
    <scope>NUCLEOTIDE SEQUENCE [LARGE SCALE GENOMIC DNA]</scope>
    <source>
        <strain evidence="1 2">DSM 14954</strain>
    </source>
</reference>
<dbReference type="OrthoDB" id="9807577at2"/>
<evidence type="ECO:0000313" key="1">
    <source>
        <dbReference type="EMBL" id="RKQ90513.1"/>
    </source>
</evidence>
<dbReference type="Pfam" id="PF07799">
    <property type="entry name" value="DUF1643"/>
    <property type="match status" value="1"/>
</dbReference>
<dbReference type="Proteomes" id="UP000278962">
    <property type="component" value="Unassembled WGS sequence"/>
</dbReference>
<keyword evidence="2" id="KW-1185">Reference proteome</keyword>
<dbReference type="EMBL" id="RBIL01000001">
    <property type="protein sequence ID" value="RKQ90513.1"/>
    <property type="molecule type" value="Genomic_DNA"/>
</dbReference>
<name>A0A660L9D3_9ACTN</name>
<dbReference type="RefSeq" id="WP_121247248.1">
    <property type="nucleotide sequence ID" value="NZ_RBIL01000001.1"/>
</dbReference>